<evidence type="ECO:0000313" key="2">
    <source>
        <dbReference type="EMBL" id="HJC25797.1"/>
    </source>
</evidence>
<proteinExistence type="predicted"/>
<keyword evidence="1" id="KW-0472">Membrane</keyword>
<dbReference type="AlphaFoldDB" id="A0A9D2NJY3"/>
<evidence type="ECO:0000256" key="1">
    <source>
        <dbReference type="SAM" id="Phobius"/>
    </source>
</evidence>
<sequence>MERRTDKKIAEWFREEADRISIPADMKTEIDRRISDAERSGYMMKNRKRFNAKRVVLAVAAVALIGSVTAVAAGRLAASSSHSSMLDQVNDYSALAEVKEEVGFDFPSVEEFSNGFVFDFAVPVDSSDYDEDGNVLSDYKEVSLAYTDGAQQVWAYISQVRPYEEGTTGGLGSTPVWQGEKDGISLTVTKTVHKFVPPDYEKTQEDIQAEQEGSLVFAYGSSEVEINVSYSCIFEKDGLSYDLLGFDLTMEPEELAQMAAELVAAGK</sequence>
<comment type="caution">
    <text evidence="2">The sequence shown here is derived from an EMBL/GenBank/DDBJ whole genome shotgun (WGS) entry which is preliminary data.</text>
</comment>
<reference evidence="2" key="2">
    <citation type="submission" date="2021-04" db="EMBL/GenBank/DDBJ databases">
        <authorList>
            <person name="Gilroy R."/>
        </authorList>
    </citation>
    <scope>NUCLEOTIDE SEQUENCE</scope>
    <source>
        <strain evidence="2">USAMLcec2-132</strain>
    </source>
</reference>
<dbReference type="EMBL" id="DWWS01000072">
    <property type="protein sequence ID" value="HJC25797.1"/>
    <property type="molecule type" value="Genomic_DNA"/>
</dbReference>
<reference evidence="2" key="1">
    <citation type="journal article" date="2021" name="PeerJ">
        <title>Extensive microbial diversity within the chicken gut microbiome revealed by metagenomics and culture.</title>
        <authorList>
            <person name="Gilroy R."/>
            <person name="Ravi A."/>
            <person name="Getino M."/>
            <person name="Pursley I."/>
            <person name="Horton D.L."/>
            <person name="Alikhan N.F."/>
            <person name="Baker D."/>
            <person name="Gharbi K."/>
            <person name="Hall N."/>
            <person name="Watson M."/>
            <person name="Adriaenssens E.M."/>
            <person name="Foster-Nyarko E."/>
            <person name="Jarju S."/>
            <person name="Secka A."/>
            <person name="Antonio M."/>
            <person name="Oren A."/>
            <person name="Chaudhuri R.R."/>
            <person name="La Ragione R."/>
            <person name="Hildebrand F."/>
            <person name="Pallen M.J."/>
        </authorList>
    </citation>
    <scope>NUCLEOTIDE SEQUENCE</scope>
    <source>
        <strain evidence="2">USAMLcec2-132</strain>
    </source>
</reference>
<gene>
    <name evidence="2" type="ORF">H9761_19230</name>
</gene>
<evidence type="ECO:0008006" key="4">
    <source>
        <dbReference type="Google" id="ProtNLM"/>
    </source>
</evidence>
<evidence type="ECO:0000313" key="3">
    <source>
        <dbReference type="Proteomes" id="UP000823891"/>
    </source>
</evidence>
<keyword evidence="1" id="KW-0812">Transmembrane</keyword>
<accession>A0A9D2NJY3</accession>
<name>A0A9D2NJY3_9FIRM</name>
<feature type="transmembrane region" description="Helical" evidence="1">
    <location>
        <begin position="55"/>
        <end position="78"/>
    </location>
</feature>
<protein>
    <recommendedName>
        <fullName evidence="4">DUF4367 domain-containing protein</fullName>
    </recommendedName>
</protein>
<keyword evidence="1" id="KW-1133">Transmembrane helix</keyword>
<dbReference type="Proteomes" id="UP000823891">
    <property type="component" value="Unassembled WGS sequence"/>
</dbReference>
<organism evidence="2 3">
    <name type="scientific">Candidatus Eisenbergiella merdavium</name>
    <dbReference type="NCBI Taxonomy" id="2838551"/>
    <lineage>
        <taxon>Bacteria</taxon>
        <taxon>Bacillati</taxon>
        <taxon>Bacillota</taxon>
        <taxon>Clostridia</taxon>
        <taxon>Lachnospirales</taxon>
        <taxon>Lachnospiraceae</taxon>
        <taxon>Eisenbergiella</taxon>
    </lineage>
</organism>